<gene>
    <name evidence="4" type="ORF">NYP16_09975</name>
</gene>
<dbReference type="CDD" id="cd02440">
    <property type="entry name" value="AdoMet_MTases"/>
    <property type="match status" value="1"/>
</dbReference>
<dbReference type="PANTHER" id="PTHR47739">
    <property type="entry name" value="TRNA1(VAL) (ADENINE(37)-N6)-METHYLTRANSFERASE"/>
    <property type="match status" value="1"/>
</dbReference>
<name>A0A9X3TYY5_9PROT</name>
<protein>
    <submittedName>
        <fullName evidence="4">Methyltransferase</fullName>
    </submittedName>
</protein>
<dbReference type="PROSITE" id="PS00092">
    <property type="entry name" value="N6_MTASE"/>
    <property type="match status" value="1"/>
</dbReference>
<feature type="domain" description="Methyltransferase small" evidence="3">
    <location>
        <begin position="28"/>
        <end position="122"/>
    </location>
</feature>
<dbReference type="GO" id="GO:0008757">
    <property type="term" value="F:S-adenosylmethionine-dependent methyltransferase activity"/>
    <property type="evidence" value="ECO:0007669"/>
    <property type="project" value="UniProtKB-ARBA"/>
</dbReference>
<proteinExistence type="predicted"/>
<dbReference type="Proteomes" id="UP001141619">
    <property type="component" value="Unassembled WGS sequence"/>
</dbReference>
<dbReference type="InterPro" id="IPR050210">
    <property type="entry name" value="tRNA_Adenine-N(6)_MTase"/>
</dbReference>
<evidence type="ECO:0000259" key="3">
    <source>
        <dbReference type="Pfam" id="PF05175"/>
    </source>
</evidence>
<reference evidence="4" key="1">
    <citation type="submission" date="2022-08" db="EMBL/GenBank/DDBJ databases">
        <authorList>
            <person name="Vandamme P."/>
            <person name="Hettiarachchi A."/>
            <person name="Peeters C."/>
            <person name="Cnockaert M."/>
            <person name="Carlier A."/>
        </authorList>
    </citation>
    <scope>NUCLEOTIDE SEQUENCE</scope>
    <source>
        <strain evidence="4">LMG 31809</strain>
    </source>
</reference>
<dbReference type="Pfam" id="PF05175">
    <property type="entry name" value="MTS"/>
    <property type="match status" value="1"/>
</dbReference>
<reference evidence="4" key="2">
    <citation type="journal article" date="2023" name="Syst. Appl. Microbiol.">
        <title>Govania unica gen. nov., sp. nov., a rare biosphere bacterium that represents a novel family in the class Alphaproteobacteria.</title>
        <authorList>
            <person name="Vandamme P."/>
            <person name="Peeters C."/>
            <person name="Hettiarachchi A."/>
            <person name="Cnockaert M."/>
            <person name="Carlier A."/>
        </authorList>
    </citation>
    <scope>NUCLEOTIDE SEQUENCE</scope>
    <source>
        <strain evidence="4">LMG 31809</strain>
    </source>
</reference>
<keyword evidence="5" id="KW-1185">Reference proteome</keyword>
<dbReference type="AlphaFoldDB" id="A0A9X3TYY5"/>
<dbReference type="GO" id="GO:0008170">
    <property type="term" value="F:N-methyltransferase activity"/>
    <property type="evidence" value="ECO:0007669"/>
    <property type="project" value="UniProtKB-ARBA"/>
</dbReference>
<dbReference type="SUPFAM" id="SSF53335">
    <property type="entry name" value="S-adenosyl-L-methionine-dependent methyltransferases"/>
    <property type="match status" value="1"/>
</dbReference>
<dbReference type="EMBL" id="JANWOI010000003">
    <property type="protein sequence ID" value="MDA5194277.1"/>
    <property type="molecule type" value="Genomic_DNA"/>
</dbReference>
<comment type="caution">
    <text evidence="4">The sequence shown here is derived from an EMBL/GenBank/DDBJ whole genome shotgun (WGS) entry which is preliminary data.</text>
</comment>
<accession>A0A9X3TYY5</accession>
<dbReference type="GO" id="GO:0032259">
    <property type="term" value="P:methylation"/>
    <property type="evidence" value="ECO:0007669"/>
    <property type="project" value="UniProtKB-KW"/>
</dbReference>
<dbReference type="GO" id="GO:0003676">
    <property type="term" value="F:nucleic acid binding"/>
    <property type="evidence" value="ECO:0007669"/>
    <property type="project" value="InterPro"/>
</dbReference>
<evidence type="ECO:0000256" key="1">
    <source>
        <dbReference type="ARBA" id="ARBA00022603"/>
    </source>
</evidence>
<dbReference type="PANTHER" id="PTHR47739:SF1">
    <property type="entry name" value="TRNA1(VAL) (ADENINE(37)-N6)-METHYLTRANSFERASE"/>
    <property type="match status" value="1"/>
</dbReference>
<evidence type="ECO:0000313" key="5">
    <source>
        <dbReference type="Proteomes" id="UP001141619"/>
    </source>
</evidence>
<evidence type="ECO:0000313" key="4">
    <source>
        <dbReference type="EMBL" id="MDA5194277.1"/>
    </source>
</evidence>
<dbReference type="RefSeq" id="WP_274943980.1">
    <property type="nucleotide sequence ID" value="NZ_JANWOI010000003.1"/>
</dbReference>
<dbReference type="InterPro" id="IPR029063">
    <property type="entry name" value="SAM-dependent_MTases_sf"/>
</dbReference>
<sequence>MVLTDDEFLGGRLRLNQPDDGYRIGGDSVLLAATVPARAGDRILDIGCGSGAIALCLAERLKSVTVTGLELQPELFAIASENATRNGLGDRVTIIEGDLAKAPRDLPRNAFDHVVTNPPYLDEALASPPPNAQKARAHMESHLGLREWVALSLKFLKPLGWLHVIQRADRLPDLLAGLDGRAGDIIVYPLWPKTGTAARRVIVRARKGGKGAMTLHPGLVLHEDNGRYTPEAEAALRTGAPLNF</sequence>
<organism evidence="4 5">
    <name type="scientific">Govanella unica</name>
    <dbReference type="NCBI Taxonomy" id="2975056"/>
    <lineage>
        <taxon>Bacteria</taxon>
        <taxon>Pseudomonadati</taxon>
        <taxon>Pseudomonadota</taxon>
        <taxon>Alphaproteobacteria</taxon>
        <taxon>Emcibacterales</taxon>
        <taxon>Govanellaceae</taxon>
        <taxon>Govanella</taxon>
    </lineage>
</organism>
<keyword evidence="1 4" id="KW-0808">Transferase</keyword>
<evidence type="ECO:0000256" key="2">
    <source>
        <dbReference type="ARBA" id="ARBA00022691"/>
    </source>
</evidence>
<dbReference type="InterPro" id="IPR002052">
    <property type="entry name" value="DNA_methylase_N6_adenine_CS"/>
</dbReference>
<dbReference type="InterPro" id="IPR007848">
    <property type="entry name" value="Small_mtfrase_dom"/>
</dbReference>
<keyword evidence="2" id="KW-0949">S-adenosyl-L-methionine</keyword>
<dbReference type="Gene3D" id="3.40.50.150">
    <property type="entry name" value="Vaccinia Virus protein VP39"/>
    <property type="match status" value="1"/>
</dbReference>
<keyword evidence="1 4" id="KW-0489">Methyltransferase</keyword>